<reference evidence="4" key="1">
    <citation type="journal article" date="2018" name="Front. Microbiol.">
        <title>Genome-Based Analysis Reveals the Taxonomy and Diversity of the Family Idiomarinaceae.</title>
        <authorList>
            <person name="Liu Y."/>
            <person name="Lai Q."/>
            <person name="Shao Z."/>
        </authorList>
    </citation>
    <scope>NUCLEOTIDE SEQUENCE [LARGE SCALE GENOMIC DNA]</scope>
    <source>
        <strain evidence="4">BH195</strain>
    </source>
</reference>
<evidence type="ECO:0000256" key="1">
    <source>
        <dbReference type="SAM" id="SignalP"/>
    </source>
</evidence>
<sequence length="174" mass="19988">MVKLSLPVITLLTALTSTVAAANCNPDAGKDLETVGKTRLTVWFWDVYDAELLTDTGNYEDYERRALRLSYLREIEATELVETTREEWQRMDDITVTAKHDEWLKRLNQMWPDVQEGDCLMLVETEQGHSEFFNAEGKLGTIESSEFTDDFLAIWLSPDSKFKSERNELIGVSK</sequence>
<keyword evidence="1" id="KW-0732">Signal</keyword>
<dbReference type="Pfam" id="PF16036">
    <property type="entry name" value="Chalcone_3"/>
    <property type="match status" value="1"/>
</dbReference>
<name>A0A432Y0V9_9GAMM</name>
<dbReference type="EMBL" id="PIPW01000001">
    <property type="protein sequence ID" value="RUO54589.1"/>
    <property type="molecule type" value="Genomic_DNA"/>
</dbReference>
<comment type="caution">
    <text evidence="3">The sequence shown here is derived from an EMBL/GenBank/DDBJ whole genome shotgun (WGS) entry which is preliminary data.</text>
</comment>
<protein>
    <recommendedName>
        <fullName evidence="2">Chalcone isomerase domain-containing protein</fullName>
    </recommendedName>
</protein>
<keyword evidence="4" id="KW-1185">Reference proteome</keyword>
<feature type="domain" description="Chalcone isomerase" evidence="2">
    <location>
        <begin position="43"/>
        <end position="161"/>
    </location>
</feature>
<evidence type="ECO:0000259" key="2">
    <source>
        <dbReference type="Pfam" id="PF16036"/>
    </source>
</evidence>
<dbReference type="Proteomes" id="UP000287198">
    <property type="component" value="Unassembled WGS sequence"/>
</dbReference>
<feature type="signal peptide" evidence="1">
    <location>
        <begin position="1"/>
        <end position="21"/>
    </location>
</feature>
<evidence type="ECO:0000313" key="3">
    <source>
        <dbReference type="EMBL" id="RUO54589.1"/>
    </source>
</evidence>
<organism evidence="3 4">
    <name type="scientific">Pseudidiomarina halophila</name>
    <dbReference type="NCBI Taxonomy" id="1449799"/>
    <lineage>
        <taxon>Bacteria</taxon>
        <taxon>Pseudomonadati</taxon>
        <taxon>Pseudomonadota</taxon>
        <taxon>Gammaproteobacteria</taxon>
        <taxon>Alteromonadales</taxon>
        <taxon>Idiomarinaceae</taxon>
        <taxon>Pseudidiomarina</taxon>
    </lineage>
</organism>
<gene>
    <name evidence="3" type="ORF">CWI69_04045</name>
</gene>
<accession>A0A432Y0V9</accession>
<feature type="chain" id="PRO_5019158693" description="Chalcone isomerase domain-containing protein" evidence="1">
    <location>
        <begin position="22"/>
        <end position="174"/>
    </location>
</feature>
<dbReference type="InterPro" id="IPR016087">
    <property type="entry name" value="Chalcone_isomerase"/>
</dbReference>
<proteinExistence type="predicted"/>
<dbReference type="OrthoDB" id="8527419at2"/>
<dbReference type="RefSeq" id="WP_126762102.1">
    <property type="nucleotide sequence ID" value="NZ_JBHLTZ010000004.1"/>
</dbReference>
<dbReference type="AlphaFoldDB" id="A0A432Y0V9"/>
<evidence type="ECO:0000313" key="4">
    <source>
        <dbReference type="Proteomes" id="UP000287198"/>
    </source>
</evidence>